<feature type="region of interest" description="Disordered" evidence="1">
    <location>
        <begin position="148"/>
        <end position="170"/>
    </location>
</feature>
<gene>
    <name evidence="2" type="ORF">BD310DRAFT_176858</name>
</gene>
<keyword evidence="3" id="KW-1185">Reference proteome</keyword>
<dbReference type="AlphaFoldDB" id="A0A4Q9Q348"/>
<proteinExistence type="predicted"/>
<accession>A0A4Q9Q348</accession>
<dbReference type="EMBL" id="ML145097">
    <property type="protein sequence ID" value="TBU61687.1"/>
    <property type="molecule type" value="Genomic_DNA"/>
</dbReference>
<evidence type="ECO:0000313" key="3">
    <source>
        <dbReference type="Proteomes" id="UP000292082"/>
    </source>
</evidence>
<organism evidence="2 3">
    <name type="scientific">Dichomitus squalens</name>
    <dbReference type="NCBI Taxonomy" id="114155"/>
    <lineage>
        <taxon>Eukaryota</taxon>
        <taxon>Fungi</taxon>
        <taxon>Dikarya</taxon>
        <taxon>Basidiomycota</taxon>
        <taxon>Agaricomycotina</taxon>
        <taxon>Agaricomycetes</taxon>
        <taxon>Polyporales</taxon>
        <taxon>Polyporaceae</taxon>
        <taxon>Dichomitus</taxon>
    </lineage>
</organism>
<feature type="compositionally biased region" description="Basic and acidic residues" evidence="1">
    <location>
        <begin position="27"/>
        <end position="37"/>
    </location>
</feature>
<sequence>MAPIRHIRRCSDLRENRSLVSASRNGGRGDGDGRTDGRAASVCPAQPDGTGLEGAEADLEPFACFAGPASLARIPRVLGFVRDRDCGTRSVGTAKERPRGRREEGDLKGADISGTRSVRRCVCTPYRRLPLPKAGGTHASCKCCRSPCLNREDEDGHNVRRSAAGPQFTR</sequence>
<name>A0A4Q9Q348_9APHY</name>
<protein>
    <submittedName>
        <fullName evidence="2">Uncharacterized protein</fullName>
    </submittedName>
</protein>
<dbReference type="Proteomes" id="UP000292082">
    <property type="component" value="Unassembled WGS sequence"/>
</dbReference>
<feature type="region of interest" description="Disordered" evidence="1">
    <location>
        <begin position="88"/>
        <end position="109"/>
    </location>
</feature>
<reference evidence="2 3" key="1">
    <citation type="submission" date="2019-01" db="EMBL/GenBank/DDBJ databases">
        <title>Draft genome sequences of three monokaryotic isolates of the white-rot basidiomycete fungus Dichomitus squalens.</title>
        <authorList>
            <consortium name="DOE Joint Genome Institute"/>
            <person name="Lopez S.C."/>
            <person name="Andreopoulos B."/>
            <person name="Pangilinan J."/>
            <person name="Lipzen A."/>
            <person name="Riley R."/>
            <person name="Ahrendt S."/>
            <person name="Ng V."/>
            <person name="Barry K."/>
            <person name="Daum C."/>
            <person name="Grigoriev I.V."/>
            <person name="Hilden K.S."/>
            <person name="Makela M.R."/>
            <person name="de Vries R.P."/>
        </authorList>
    </citation>
    <scope>NUCLEOTIDE SEQUENCE [LARGE SCALE GENOMIC DNA]</scope>
    <source>
        <strain evidence="2 3">CBS 464.89</strain>
    </source>
</reference>
<feature type="region of interest" description="Disordered" evidence="1">
    <location>
        <begin position="18"/>
        <end position="49"/>
    </location>
</feature>
<evidence type="ECO:0000313" key="2">
    <source>
        <dbReference type="EMBL" id="TBU61687.1"/>
    </source>
</evidence>
<evidence type="ECO:0000256" key="1">
    <source>
        <dbReference type="SAM" id="MobiDB-lite"/>
    </source>
</evidence>
<feature type="compositionally biased region" description="Basic and acidic residues" evidence="1">
    <location>
        <begin position="94"/>
        <end position="109"/>
    </location>
</feature>